<dbReference type="InterPro" id="IPR036249">
    <property type="entry name" value="Thioredoxin-like_sf"/>
</dbReference>
<evidence type="ECO:0000256" key="1">
    <source>
        <dbReference type="ARBA" id="ARBA00002853"/>
    </source>
</evidence>
<dbReference type="InterPro" id="IPR004480">
    <property type="entry name" value="Monothiol_GRX-rel"/>
</dbReference>
<proteinExistence type="inferred from homology"/>
<keyword evidence="7 13" id="KW-0479">Metal-binding</keyword>
<evidence type="ECO:0000256" key="11">
    <source>
        <dbReference type="PIRNR" id="PIRNR005894"/>
    </source>
</evidence>
<comment type="function">
    <text evidence="1">Monothiol glutaredoxin involved in the biogenesis of iron-sulfur clusters.</text>
</comment>
<dbReference type="CDD" id="cd03028">
    <property type="entry name" value="GRX_PICOT_like"/>
    <property type="match status" value="1"/>
</dbReference>
<dbReference type="RefSeq" id="WP_020581647.1">
    <property type="nucleotide sequence ID" value="NZ_JOJP01000001.1"/>
</dbReference>
<dbReference type="STRING" id="305900.GV64_21480"/>
<dbReference type="PIRSF" id="PIRSF005894">
    <property type="entry name" value="Monothiol_GRX"/>
    <property type="match status" value="1"/>
</dbReference>
<dbReference type="Pfam" id="PF00462">
    <property type="entry name" value="Glutaredoxin"/>
    <property type="match status" value="1"/>
</dbReference>
<dbReference type="GO" id="GO:0015036">
    <property type="term" value="F:disulfide oxidoreductase activity"/>
    <property type="evidence" value="ECO:0007669"/>
    <property type="project" value="InterPro"/>
</dbReference>
<comment type="caution">
    <text evidence="15">The sequence shown here is derived from an EMBL/GenBank/DDBJ whole genome shotgun (WGS) entry which is preliminary data.</text>
</comment>
<feature type="binding site" evidence="13">
    <location>
        <position position="29"/>
    </location>
    <ligand>
        <name>[2Fe-2S] cluster</name>
        <dbReference type="ChEBI" id="CHEBI:190135"/>
        <note>ligand shared between dimeric partners</note>
    </ligand>
</feature>
<accession>A0A081KFM2</accession>
<evidence type="ECO:0000256" key="13">
    <source>
        <dbReference type="PIRSR" id="PIRSR005894-2"/>
    </source>
</evidence>
<gene>
    <name evidence="15" type="ORF">GV64_21480</name>
</gene>
<dbReference type="PROSITE" id="PS51354">
    <property type="entry name" value="GLUTAREDOXIN_2"/>
    <property type="match status" value="1"/>
</dbReference>
<evidence type="ECO:0000256" key="2">
    <source>
        <dbReference type="ARBA" id="ARBA00004496"/>
    </source>
</evidence>
<dbReference type="eggNOG" id="COG0278">
    <property type="taxonomic scope" value="Bacteria"/>
</dbReference>
<evidence type="ECO:0000256" key="3">
    <source>
        <dbReference type="ARBA" id="ARBA00009630"/>
    </source>
</evidence>
<dbReference type="EMBL" id="JOJP01000001">
    <property type="protein sequence ID" value="KEI72948.1"/>
    <property type="molecule type" value="Genomic_DNA"/>
</dbReference>
<dbReference type="Proteomes" id="UP000027997">
    <property type="component" value="Unassembled WGS sequence"/>
</dbReference>
<dbReference type="NCBIfam" id="TIGR00365">
    <property type="entry name" value="Grx4 family monothiol glutaredoxin"/>
    <property type="match status" value="1"/>
</dbReference>
<keyword evidence="9 13" id="KW-0411">Iron-sulfur</keyword>
<feature type="binding site" evidence="12">
    <location>
        <position position="70"/>
    </location>
    <ligand>
        <name>glutathione</name>
        <dbReference type="ChEBI" id="CHEBI:57925"/>
    </ligand>
</feature>
<dbReference type="GO" id="GO:0051537">
    <property type="term" value="F:2 iron, 2 sulfur cluster binding"/>
    <property type="evidence" value="ECO:0007669"/>
    <property type="project" value="UniProtKB-KW"/>
</dbReference>
<dbReference type="Gene3D" id="3.40.30.10">
    <property type="entry name" value="Glutaredoxin"/>
    <property type="match status" value="1"/>
</dbReference>
<protein>
    <recommendedName>
        <fullName evidence="11">Glutaredoxin</fullName>
    </recommendedName>
</protein>
<evidence type="ECO:0000313" key="15">
    <source>
        <dbReference type="EMBL" id="KEI72948.1"/>
    </source>
</evidence>
<dbReference type="InterPro" id="IPR014434">
    <property type="entry name" value="Monothiol_GRX"/>
</dbReference>
<name>A0A081KFM2_9GAMM</name>
<dbReference type="FunFam" id="3.40.30.10:FF:000006">
    <property type="entry name" value="Glutaredoxin"/>
    <property type="match status" value="1"/>
</dbReference>
<evidence type="ECO:0000256" key="4">
    <source>
        <dbReference type="ARBA" id="ARBA00011738"/>
    </source>
</evidence>
<keyword evidence="8 13" id="KW-0408">Iron</keyword>
<reference evidence="15 16" key="1">
    <citation type="submission" date="2014-06" db="EMBL/GenBank/DDBJ databases">
        <title>Whole Genome Sequences of Three Symbiotic Endozoicomonas Bacteria.</title>
        <authorList>
            <person name="Neave M.J."/>
            <person name="Apprill A."/>
            <person name="Voolstra C.R."/>
        </authorList>
    </citation>
    <scope>NUCLEOTIDE SEQUENCE [LARGE SCALE GENOMIC DNA]</scope>
    <source>
        <strain evidence="15 16">DSM 22380</strain>
    </source>
</reference>
<comment type="subcellular location">
    <subcellularLocation>
        <location evidence="2">Cytoplasm</location>
    </subcellularLocation>
</comment>
<evidence type="ECO:0000256" key="5">
    <source>
        <dbReference type="ARBA" id="ARBA00022490"/>
    </source>
</evidence>
<evidence type="ECO:0000256" key="9">
    <source>
        <dbReference type="ARBA" id="ARBA00023014"/>
    </source>
</evidence>
<evidence type="ECO:0000256" key="7">
    <source>
        <dbReference type="ARBA" id="ARBA00022723"/>
    </source>
</evidence>
<comment type="subunit">
    <text evidence="4">Homodimer.</text>
</comment>
<evidence type="ECO:0000259" key="14">
    <source>
        <dbReference type="Pfam" id="PF00462"/>
    </source>
</evidence>
<evidence type="ECO:0000256" key="12">
    <source>
        <dbReference type="PIRSR" id="PIRSR005894-1"/>
    </source>
</evidence>
<feature type="domain" description="Glutaredoxin" evidence="14">
    <location>
        <begin position="16"/>
        <end position="80"/>
    </location>
</feature>
<feature type="binding site" evidence="12">
    <location>
        <position position="58"/>
    </location>
    <ligand>
        <name>glutathione</name>
        <dbReference type="ChEBI" id="CHEBI:57925"/>
    </ligand>
</feature>
<keyword evidence="10" id="KW-0676">Redox-active center</keyword>
<evidence type="ECO:0000313" key="16">
    <source>
        <dbReference type="Proteomes" id="UP000027997"/>
    </source>
</evidence>
<dbReference type="PANTHER" id="PTHR10293">
    <property type="entry name" value="GLUTAREDOXIN FAMILY MEMBER"/>
    <property type="match status" value="1"/>
</dbReference>
<dbReference type="GO" id="GO:0005737">
    <property type="term" value="C:cytoplasm"/>
    <property type="evidence" value="ECO:0007669"/>
    <property type="project" value="UniProtKB-SubCell"/>
</dbReference>
<dbReference type="PANTHER" id="PTHR10293:SF72">
    <property type="entry name" value="MONOTHIOL GLUTAREDOXIN-S14, CHLOROPLASTIC"/>
    <property type="match status" value="1"/>
</dbReference>
<sequence>MDVMEQIKDQIESHDILLYMKGSPKLPQCGFSSKAVQALMACGEQFAFVDILANPEIRANLPKYANWPTFPQLWIKGELIGGSDIIIDMFNSGELQQLIAEAAGSAEKAED</sequence>
<keyword evidence="5" id="KW-0963">Cytoplasm</keyword>
<dbReference type="GO" id="GO:0046872">
    <property type="term" value="F:metal ion binding"/>
    <property type="evidence" value="ECO:0007669"/>
    <property type="project" value="UniProtKB-KW"/>
</dbReference>
<organism evidence="15 16">
    <name type="scientific">Endozoicomonas elysicola</name>
    <dbReference type="NCBI Taxonomy" id="305900"/>
    <lineage>
        <taxon>Bacteria</taxon>
        <taxon>Pseudomonadati</taxon>
        <taxon>Pseudomonadota</taxon>
        <taxon>Gammaproteobacteria</taxon>
        <taxon>Oceanospirillales</taxon>
        <taxon>Endozoicomonadaceae</taxon>
        <taxon>Endozoicomonas</taxon>
    </lineage>
</organism>
<keyword evidence="6 13" id="KW-0001">2Fe-2S</keyword>
<evidence type="ECO:0000256" key="10">
    <source>
        <dbReference type="ARBA" id="ARBA00023284"/>
    </source>
</evidence>
<evidence type="ECO:0000256" key="6">
    <source>
        <dbReference type="ARBA" id="ARBA00022714"/>
    </source>
</evidence>
<evidence type="ECO:0000256" key="8">
    <source>
        <dbReference type="ARBA" id="ARBA00023004"/>
    </source>
</evidence>
<dbReference type="InterPro" id="IPR033658">
    <property type="entry name" value="GRX_PICOT-like"/>
</dbReference>
<dbReference type="SUPFAM" id="SSF52833">
    <property type="entry name" value="Thioredoxin-like"/>
    <property type="match status" value="1"/>
</dbReference>
<comment type="similarity">
    <text evidence="3 11">Belongs to the glutaredoxin family. Monothiol subfamily.</text>
</comment>
<keyword evidence="16" id="KW-1185">Reference proteome</keyword>
<feature type="binding site" evidence="12">
    <location>
        <begin position="83"/>
        <end position="84"/>
    </location>
    <ligand>
        <name>glutathione</name>
        <dbReference type="ChEBI" id="CHEBI:57925"/>
    </ligand>
</feature>
<dbReference type="InterPro" id="IPR002109">
    <property type="entry name" value="Glutaredoxin"/>
</dbReference>
<feature type="binding site" evidence="12">
    <location>
        <position position="21"/>
    </location>
    <ligand>
        <name>glutathione</name>
        <dbReference type="ChEBI" id="CHEBI:57925"/>
    </ligand>
</feature>
<dbReference type="AlphaFoldDB" id="A0A081KFM2"/>